<evidence type="ECO:0000313" key="5">
    <source>
        <dbReference type="EMBL" id="CNL34192.1"/>
    </source>
</evidence>
<evidence type="ECO:0000256" key="1">
    <source>
        <dbReference type="ARBA" id="ARBA00023125"/>
    </source>
</evidence>
<reference evidence="5 6" key="1">
    <citation type="submission" date="2015-03" db="EMBL/GenBank/DDBJ databases">
        <authorList>
            <consortium name="Pathogen Informatics"/>
            <person name="Murphy D."/>
        </authorList>
    </citation>
    <scope>NUCLEOTIDE SEQUENCE [LARGE SCALE GENOMIC DNA]</scope>
    <source>
        <strain evidence="5 6">IP08791</strain>
    </source>
</reference>
<dbReference type="PROSITE" id="PS51755">
    <property type="entry name" value="OMPR_PHOB"/>
    <property type="match status" value="1"/>
</dbReference>
<dbReference type="SMART" id="SM00862">
    <property type="entry name" value="Trans_reg_C"/>
    <property type="match status" value="1"/>
</dbReference>
<dbReference type="Proteomes" id="UP000038647">
    <property type="component" value="Unassembled WGS sequence"/>
</dbReference>
<feature type="DNA-binding region" description="OmpR/PhoB-type" evidence="2">
    <location>
        <begin position="27"/>
        <end position="128"/>
    </location>
</feature>
<evidence type="ECO:0000313" key="6">
    <source>
        <dbReference type="Proteomes" id="UP000038647"/>
    </source>
</evidence>
<keyword evidence="1 2" id="KW-0238">DNA-binding</keyword>
<dbReference type="EMBL" id="CQEH01000013">
    <property type="protein sequence ID" value="CNL34192.1"/>
    <property type="molecule type" value="Genomic_DNA"/>
</dbReference>
<dbReference type="InterPro" id="IPR016032">
    <property type="entry name" value="Sig_transdc_resp-reg_C-effctor"/>
</dbReference>
<sequence length="265" mass="30095">MKTHLAPDNDEHFYNYLPWDGAKNNMKNVTYIINHWSIDLTSGFITHQVTQEQKRLGEYQLKLISVLLEHAGQILSREQLTTLVWKRRVIGNNSLPNAIHTLRMALDDKNKQQRIIQTIPKMGYLLDTSFCELIEKSAEAELESPTEPMTGDQALFSSTAPRQIVEAAELAANSPKNEQTATAQVTILAQNNHAVVPIPGVTHCLQRIFNSRRLSASLLLVIIIITSFSYLLLQQQERPQYPTIEKKQEMYNNTVCSSQPISDVR</sequence>
<proteinExistence type="predicted"/>
<dbReference type="Gene3D" id="1.10.10.10">
    <property type="entry name" value="Winged helix-like DNA-binding domain superfamily/Winged helix DNA-binding domain"/>
    <property type="match status" value="1"/>
</dbReference>
<keyword evidence="3" id="KW-0812">Transmembrane</keyword>
<feature type="transmembrane region" description="Helical" evidence="3">
    <location>
        <begin position="214"/>
        <end position="233"/>
    </location>
</feature>
<dbReference type="Pfam" id="PF00486">
    <property type="entry name" value="Trans_reg_C"/>
    <property type="match status" value="1"/>
</dbReference>
<protein>
    <submittedName>
        <fullName evidence="5">Regulatory protein</fullName>
    </submittedName>
</protein>
<evidence type="ECO:0000259" key="4">
    <source>
        <dbReference type="PROSITE" id="PS51755"/>
    </source>
</evidence>
<dbReference type="InterPro" id="IPR036388">
    <property type="entry name" value="WH-like_DNA-bd_sf"/>
</dbReference>
<evidence type="ECO:0000256" key="3">
    <source>
        <dbReference type="SAM" id="Phobius"/>
    </source>
</evidence>
<keyword evidence="6" id="KW-1185">Reference proteome</keyword>
<gene>
    <name evidence="5" type="primary">cadC_2</name>
    <name evidence="5" type="ORF">ERS137966_02954</name>
</gene>
<feature type="domain" description="OmpR/PhoB-type" evidence="4">
    <location>
        <begin position="27"/>
        <end position="128"/>
    </location>
</feature>
<keyword evidence="3" id="KW-1133">Transmembrane helix</keyword>
<keyword evidence="3" id="KW-0472">Membrane</keyword>
<accession>A0ABM9SW08</accession>
<dbReference type="CDD" id="cd00383">
    <property type="entry name" value="trans_reg_C"/>
    <property type="match status" value="1"/>
</dbReference>
<comment type="caution">
    <text evidence="5">The sequence shown here is derived from an EMBL/GenBank/DDBJ whole genome shotgun (WGS) entry which is preliminary data.</text>
</comment>
<name>A0ABM9SW08_YERAL</name>
<dbReference type="SUPFAM" id="SSF46894">
    <property type="entry name" value="C-terminal effector domain of the bipartite response regulators"/>
    <property type="match status" value="1"/>
</dbReference>
<dbReference type="InterPro" id="IPR001867">
    <property type="entry name" value="OmpR/PhoB-type_DNA-bd"/>
</dbReference>
<organism evidence="5 6">
    <name type="scientific">Yersinia aldovae</name>
    <dbReference type="NCBI Taxonomy" id="29483"/>
    <lineage>
        <taxon>Bacteria</taxon>
        <taxon>Pseudomonadati</taxon>
        <taxon>Pseudomonadota</taxon>
        <taxon>Gammaproteobacteria</taxon>
        <taxon>Enterobacterales</taxon>
        <taxon>Yersiniaceae</taxon>
        <taxon>Yersinia</taxon>
    </lineage>
</organism>
<evidence type="ECO:0000256" key="2">
    <source>
        <dbReference type="PROSITE-ProRule" id="PRU01091"/>
    </source>
</evidence>